<evidence type="ECO:0000256" key="1">
    <source>
        <dbReference type="SAM" id="MobiDB-lite"/>
    </source>
</evidence>
<protein>
    <submittedName>
        <fullName evidence="2">Uncharacterized protein</fullName>
    </submittedName>
</protein>
<proteinExistence type="predicted"/>
<accession>A0ABR2YLA0</accession>
<feature type="compositionally biased region" description="Low complexity" evidence="1">
    <location>
        <begin position="149"/>
        <end position="175"/>
    </location>
</feature>
<feature type="region of interest" description="Disordered" evidence="1">
    <location>
        <begin position="115"/>
        <end position="215"/>
    </location>
</feature>
<comment type="caution">
    <text evidence="2">The sequence shown here is derived from an EMBL/GenBank/DDBJ whole genome shotgun (WGS) entry which is preliminary data.</text>
</comment>
<organism evidence="2 3">
    <name type="scientific">Coccomyxa subellipsoidea</name>
    <dbReference type="NCBI Taxonomy" id="248742"/>
    <lineage>
        <taxon>Eukaryota</taxon>
        <taxon>Viridiplantae</taxon>
        <taxon>Chlorophyta</taxon>
        <taxon>core chlorophytes</taxon>
        <taxon>Trebouxiophyceae</taxon>
        <taxon>Trebouxiophyceae incertae sedis</taxon>
        <taxon>Coccomyxaceae</taxon>
        <taxon>Coccomyxa</taxon>
    </lineage>
</organism>
<dbReference type="EMBL" id="JALJOT010000009">
    <property type="protein sequence ID" value="KAK9907620.1"/>
    <property type="molecule type" value="Genomic_DNA"/>
</dbReference>
<keyword evidence="3" id="KW-1185">Reference proteome</keyword>
<feature type="region of interest" description="Disordered" evidence="1">
    <location>
        <begin position="75"/>
        <end position="95"/>
    </location>
</feature>
<evidence type="ECO:0000313" key="2">
    <source>
        <dbReference type="EMBL" id="KAK9907620.1"/>
    </source>
</evidence>
<name>A0ABR2YLA0_9CHLO</name>
<evidence type="ECO:0000313" key="3">
    <source>
        <dbReference type="Proteomes" id="UP001491310"/>
    </source>
</evidence>
<sequence length="215" mass="23046">MKLLAIHEELKKAGLQLAPGWRCVGKQRSGGKGAGIWDIDFYPPNGFTPVSGQGQTSYRSMTGVLRAHGVEAKILSTPSPPQDTAPAQPSSPEQLRLQFVVPRKKRGCPARRTINANILHGKEPSPQNVTEKPPKQRGSSEEEEVDICSSPAGLPAASLLPSCPQSPSQQDAQPPADDPPEPWFPLQSSPRASQPASVSGIATPPGHPQMGRYWQ</sequence>
<dbReference type="Proteomes" id="UP001491310">
    <property type="component" value="Unassembled WGS sequence"/>
</dbReference>
<gene>
    <name evidence="2" type="ORF">WJX75_007098</name>
</gene>
<reference evidence="2 3" key="1">
    <citation type="journal article" date="2024" name="Nat. Commun.">
        <title>Phylogenomics reveals the evolutionary origins of lichenization in chlorophyte algae.</title>
        <authorList>
            <person name="Puginier C."/>
            <person name="Libourel C."/>
            <person name="Otte J."/>
            <person name="Skaloud P."/>
            <person name="Haon M."/>
            <person name="Grisel S."/>
            <person name="Petersen M."/>
            <person name="Berrin J.G."/>
            <person name="Delaux P.M."/>
            <person name="Dal Grande F."/>
            <person name="Keller J."/>
        </authorList>
    </citation>
    <scope>NUCLEOTIDE SEQUENCE [LARGE SCALE GENOMIC DNA]</scope>
    <source>
        <strain evidence="2 3">SAG 216-7</strain>
    </source>
</reference>
<feature type="compositionally biased region" description="Polar residues" evidence="1">
    <location>
        <begin position="186"/>
        <end position="197"/>
    </location>
</feature>